<dbReference type="EMBL" id="AP005644">
    <property type="protein sequence ID" value="BAD17472.1"/>
    <property type="molecule type" value="Genomic_DNA"/>
</dbReference>
<feature type="compositionally biased region" description="Basic and acidic residues" evidence="1">
    <location>
        <begin position="87"/>
        <end position="99"/>
    </location>
</feature>
<name>Q6YY28_ORYSJ</name>
<reference evidence="3" key="2">
    <citation type="journal article" date="2008" name="Nucleic Acids Res.">
        <title>The rice annotation project database (RAP-DB): 2008 update.</title>
        <authorList>
            <consortium name="The rice annotation project (RAP)"/>
        </authorList>
    </citation>
    <scope>GENOME REANNOTATION</scope>
    <source>
        <strain evidence="3">cv. Nipponbare</strain>
    </source>
</reference>
<evidence type="ECO:0000313" key="2">
    <source>
        <dbReference type="EMBL" id="BAD17472.1"/>
    </source>
</evidence>
<reference evidence="3" key="1">
    <citation type="journal article" date="2005" name="Nature">
        <title>The map-based sequence of the rice genome.</title>
        <authorList>
            <consortium name="International rice genome sequencing project (IRGSP)"/>
            <person name="Matsumoto T."/>
            <person name="Wu J."/>
            <person name="Kanamori H."/>
            <person name="Katayose Y."/>
            <person name="Fujisawa M."/>
            <person name="Namiki N."/>
            <person name="Mizuno H."/>
            <person name="Yamamoto K."/>
            <person name="Antonio B.A."/>
            <person name="Baba T."/>
            <person name="Sakata K."/>
            <person name="Nagamura Y."/>
            <person name="Aoki H."/>
            <person name="Arikawa K."/>
            <person name="Arita K."/>
            <person name="Bito T."/>
            <person name="Chiden Y."/>
            <person name="Fujitsuka N."/>
            <person name="Fukunaka R."/>
            <person name="Hamada M."/>
            <person name="Harada C."/>
            <person name="Hayashi A."/>
            <person name="Hijishita S."/>
            <person name="Honda M."/>
            <person name="Hosokawa S."/>
            <person name="Ichikawa Y."/>
            <person name="Idonuma A."/>
            <person name="Iijima M."/>
            <person name="Ikeda M."/>
            <person name="Ikeno M."/>
            <person name="Ito K."/>
            <person name="Ito S."/>
            <person name="Ito T."/>
            <person name="Ito Y."/>
            <person name="Ito Y."/>
            <person name="Iwabuchi A."/>
            <person name="Kamiya K."/>
            <person name="Karasawa W."/>
            <person name="Kurita K."/>
            <person name="Katagiri S."/>
            <person name="Kikuta A."/>
            <person name="Kobayashi H."/>
            <person name="Kobayashi N."/>
            <person name="Machita K."/>
            <person name="Maehara T."/>
            <person name="Masukawa M."/>
            <person name="Mizubayashi T."/>
            <person name="Mukai Y."/>
            <person name="Nagasaki H."/>
            <person name="Nagata Y."/>
            <person name="Naito S."/>
            <person name="Nakashima M."/>
            <person name="Nakama Y."/>
            <person name="Nakamichi Y."/>
            <person name="Nakamura M."/>
            <person name="Meguro A."/>
            <person name="Negishi M."/>
            <person name="Ohta I."/>
            <person name="Ohta T."/>
            <person name="Okamoto M."/>
            <person name="Ono N."/>
            <person name="Saji S."/>
            <person name="Sakaguchi M."/>
            <person name="Sakai K."/>
            <person name="Shibata M."/>
            <person name="Shimokawa T."/>
            <person name="Song J."/>
            <person name="Takazaki Y."/>
            <person name="Terasawa K."/>
            <person name="Tsugane M."/>
            <person name="Tsuji K."/>
            <person name="Ueda S."/>
            <person name="Waki K."/>
            <person name="Yamagata H."/>
            <person name="Yamamoto M."/>
            <person name="Yamamoto S."/>
            <person name="Yamane H."/>
            <person name="Yoshiki S."/>
            <person name="Yoshihara R."/>
            <person name="Yukawa K."/>
            <person name="Zhong H."/>
            <person name="Yano M."/>
            <person name="Yuan Q."/>
            <person name="Ouyang S."/>
            <person name="Liu J."/>
            <person name="Jones K.M."/>
            <person name="Gansberger K."/>
            <person name="Moffat K."/>
            <person name="Hill J."/>
            <person name="Bera J."/>
            <person name="Fadrosh D."/>
            <person name="Jin S."/>
            <person name="Johri S."/>
            <person name="Kim M."/>
            <person name="Overton L."/>
            <person name="Reardon M."/>
            <person name="Tsitrin T."/>
            <person name="Vuong H."/>
            <person name="Weaver B."/>
            <person name="Ciecko A."/>
            <person name="Tallon L."/>
            <person name="Jackson J."/>
            <person name="Pai G."/>
            <person name="Aken S.V."/>
            <person name="Utterback T."/>
            <person name="Reidmuller S."/>
            <person name="Feldblyum T."/>
            <person name="Hsiao J."/>
            <person name="Zismann V."/>
            <person name="Iobst S."/>
            <person name="de Vazeille A.R."/>
            <person name="Buell C.R."/>
            <person name="Ying K."/>
            <person name="Li Y."/>
            <person name="Lu T."/>
            <person name="Huang Y."/>
            <person name="Zhao Q."/>
            <person name="Feng Q."/>
            <person name="Zhang L."/>
            <person name="Zhu J."/>
            <person name="Weng Q."/>
            <person name="Mu J."/>
            <person name="Lu Y."/>
            <person name="Fan D."/>
            <person name="Liu Y."/>
            <person name="Guan J."/>
            <person name="Zhang Y."/>
            <person name="Yu S."/>
            <person name="Liu X."/>
            <person name="Zhang Y."/>
            <person name="Hong G."/>
            <person name="Han B."/>
            <person name="Choisne N."/>
            <person name="Demange N."/>
            <person name="Orjeda G."/>
            <person name="Samain S."/>
            <person name="Cattolico L."/>
            <person name="Pelletier E."/>
            <person name="Couloux A."/>
            <person name="Segurens B."/>
            <person name="Wincker P."/>
            <person name="D'Hont A."/>
            <person name="Scarpelli C."/>
            <person name="Weissenbach J."/>
            <person name="Salanoubat M."/>
            <person name="Quetier F."/>
            <person name="Yu Y."/>
            <person name="Kim H.R."/>
            <person name="Rambo T."/>
            <person name="Currie J."/>
            <person name="Collura K."/>
            <person name="Luo M."/>
            <person name="Yang T."/>
            <person name="Ammiraju J.S.S."/>
            <person name="Engler F."/>
            <person name="Soderlund C."/>
            <person name="Wing R.A."/>
            <person name="Palmer L.E."/>
            <person name="de la Bastide M."/>
            <person name="Spiegel L."/>
            <person name="Nascimento L."/>
            <person name="Zutavern T."/>
            <person name="O'Shaughnessy A."/>
            <person name="Dike S."/>
            <person name="Dedhia N."/>
            <person name="Preston R."/>
            <person name="Balija V."/>
            <person name="McCombie W.R."/>
            <person name="Chow T."/>
            <person name="Chen H."/>
            <person name="Chung M."/>
            <person name="Chen C."/>
            <person name="Shaw J."/>
            <person name="Wu H."/>
            <person name="Hsiao K."/>
            <person name="Chao Y."/>
            <person name="Chu M."/>
            <person name="Cheng C."/>
            <person name="Hour A."/>
            <person name="Lee P."/>
            <person name="Lin S."/>
            <person name="Lin Y."/>
            <person name="Liou J."/>
            <person name="Liu S."/>
            <person name="Hsing Y."/>
            <person name="Raghuvanshi S."/>
            <person name="Mohanty A."/>
            <person name="Bharti A.K."/>
            <person name="Gaur A."/>
            <person name="Gupta V."/>
            <person name="Kumar D."/>
            <person name="Ravi V."/>
            <person name="Vij S."/>
            <person name="Kapur A."/>
            <person name="Khurana P."/>
            <person name="Khurana P."/>
            <person name="Khurana J.P."/>
            <person name="Tyagi A.K."/>
            <person name="Gaikwad K."/>
            <person name="Singh A."/>
            <person name="Dalal V."/>
            <person name="Srivastava S."/>
            <person name="Dixit A."/>
            <person name="Pal A.K."/>
            <person name="Ghazi I.A."/>
            <person name="Yadav M."/>
            <person name="Pandit A."/>
            <person name="Bhargava A."/>
            <person name="Sureshbabu K."/>
            <person name="Batra K."/>
            <person name="Sharma T.R."/>
            <person name="Mohapatra T."/>
            <person name="Singh N.K."/>
            <person name="Messing J."/>
            <person name="Nelson A.B."/>
            <person name="Fuks G."/>
            <person name="Kavchok S."/>
            <person name="Keizer G."/>
            <person name="Linton E."/>
            <person name="Llaca V."/>
            <person name="Song R."/>
            <person name="Tanyolac B."/>
            <person name="Young S."/>
            <person name="Ho-Il K."/>
            <person name="Hahn J.H."/>
            <person name="Sangsakoo G."/>
            <person name="Vanavichit A."/>
            <person name="de Mattos Luiz.A.T."/>
            <person name="Zimmer P.D."/>
            <person name="Malone G."/>
            <person name="Dellagostin O."/>
            <person name="de Oliveira A.C."/>
            <person name="Bevan M."/>
            <person name="Bancroft I."/>
            <person name="Minx P."/>
            <person name="Cordum H."/>
            <person name="Wilson R."/>
            <person name="Cheng Z."/>
            <person name="Jin W."/>
            <person name="Jiang J."/>
            <person name="Leong S.A."/>
            <person name="Iwama H."/>
            <person name="Gojobori T."/>
            <person name="Itoh T."/>
            <person name="Niimura Y."/>
            <person name="Fujii Y."/>
            <person name="Habara T."/>
            <person name="Sakai H."/>
            <person name="Sato Y."/>
            <person name="Wilson G."/>
            <person name="Kumar K."/>
            <person name="McCouch S."/>
            <person name="Juretic N."/>
            <person name="Hoen D."/>
            <person name="Wright S."/>
            <person name="Bruskiewich R."/>
            <person name="Bureau T."/>
            <person name="Miyao A."/>
            <person name="Hirochika H."/>
            <person name="Nishikawa T."/>
            <person name="Kadowaki K."/>
            <person name="Sugiura M."/>
            <person name="Burr B."/>
            <person name="Sasaki T."/>
        </authorList>
    </citation>
    <scope>NUCLEOTIDE SEQUENCE [LARGE SCALE GENOMIC DNA]</scope>
    <source>
        <strain evidence="3">cv. Nipponbare</strain>
    </source>
</reference>
<feature type="compositionally biased region" description="Low complexity" evidence="1">
    <location>
        <begin position="138"/>
        <end position="163"/>
    </location>
</feature>
<feature type="region of interest" description="Disordered" evidence="1">
    <location>
        <begin position="328"/>
        <end position="354"/>
    </location>
</feature>
<feature type="region of interest" description="Disordered" evidence="1">
    <location>
        <begin position="82"/>
        <end position="117"/>
    </location>
</feature>
<dbReference type="AlphaFoldDB" id="Q6YY28"/>
<feature type="region of interest" description="Disordered" evidence="1">
    <location>
        <begin position="138"/>
        <end position="193"/>
    </location>
</feature>
<evidence type="ECO:0000256" key="1">
    <source>
        <dbReference type="SAM" id="MobiDB-lite"/>
    </source>
</evidence>
<sequence length="354" mass="38565">MTGSGDNRALLSLCYPSPFRTTGAGDEVADREGMRAPSCGSSWVVIAILNRIAGVRVLHGREETLLNINIRAAWLATPPPVSGLRRGQGERGPSDDVACHGDAYVSRQTPPPPLTDMRAPAYVRRLRRLRHTGLLAAGEAAPASARPGSLSRLSASGSAASASVPQATPHSPRPRPLPRHPPRRKRRRGFCSISPHSYGCMHGRVTRMPLHDLHSRLSPRPRPFRLILSSGSPQASSRDQLRAGHGVTSASASLCVRARLRRFRGHARLCQRRGAPAVVVVRLGVEPRLRRLHSHAQLLCCRRCDLARLAAAAATCDSVGRARLRRLPTQARHSKPLHATRRPDRRSYSLASAR</sequence>
<evidence type="ECO:0000313" key="3">
    <source>
        <dbReference type="Proteomes" id="UP000000763"/>
    </source>
</evidence>
<protein>
    <submittedName>
        <fullName evidence="2">Uncharacterized protein</fullName>
    </submittedName>
</protein>
<feature type="compositionally biased region" description="Basic residues" evidence="1">
    <location>
        <begin position="328"/>
        <end position="340"/>
    </location>
</feature>
<dbReference type="Proteomes" id="UP000000763">
    <property type="component" value="Chromosome 2"/>
</dbReference>
<gene>
    <name evidence="2" type="primary">OSJNBb0056I22.17</name>
</gene>
<proteinExistence type="predicted"/>
<feature type="compositionally biased region" description="Basic residues" evidence="1">
    <location>
        <begin position="172"/>
        <end position="189"/>
    </location>
</feature>
<accession>Q6YY28</accession>
<organism evidence="2 3">
    <name type="scientific">Oryza sativa subsp. japonica</name>
    <name type="common">Rice</name>
    <dbReference type="NCBI Taxonomy" id="39947"/>
    <lineage>
        <taxon>Eukaryota</taxon>
        <taxon>Viridiplantae</taxon>
        <taxon>Streptophyta</taxon>
        <taxon>Embryophyta</taxon>
        <taxon>Tracheophyta</taxon>
        <taxon>Spermatophyta</taxon>
        <taxon>Magnoliopsida</taxon>
        <taxon>Liliopsida</taxon>
        <taxon>Poales</taxon>
        <taxon>Poaceae</taxon>
        <taxon>BOP clade</taxon>
        <taxon>Oryzoideae</taxon>
        <taxon>Oryzeae</taxon>
        <taxon>Oryzinae</taxon>
        <taxon>Oryza</taxon>
        <taxon>Oryza sativa</taxon>
    </lineage>
</organism>